<keyword evidence="2" id="KW-1185">Reference proteome</keyword>
<dbReference type="Pfam" id="PF07735">
    <property type="entry name" value="FBA_2"/>
    <property type="match status" value="1"/>
</dbReference>
<dbReference type="Proteomes" id="UP000095282">
    <property type="component" value="Unplaced"/>
</dbReference>
<dbReference type="PROSITE" id="PS50181">
    <property type="entry name" value="FBOX"/>
    <property type="match status" value="1"/>
</dbReference>
<evidence type="ECO:0000313" key="2">
    <source>
        <dbReference type="Proteomes" id="UP000095282"/>
    </source>
</evidence>
<dbReference type="eggNOG" id="ENOG502TJY0">
    <property type="taxonomic scope" value="Eukaryota"/>
</dbReference>
<sequence length="460" mass="53545">MPFQLFSLPQSAYTKIINSMSPYEQFFTSLCSQNVYSIIKSHRYKVKLSKIYTRGNFEIEVWLYGKYLKFRQSAEIPNRKLRRMAIDRNSIRYELDEDNVFTTYWTDPIVGTMKLIEYVGNLFNVTVEQMDIYCNSGERLMLWVQRRQPRLEKAKFLSHKCRNNRFTLETLTNLIATCKAESIVLDAYTSKSLQPFNKKCNFLEFSIGSRLTIEHLMALDCVEILAAEKHNFTSKEMNRFFKHWISGGSPRLTLLKVHMNDFNEPKVLDGINVKWNENTVHIRTHQKNSTYPFEEFFEIQGATNGMTAGFKFLRGTLYFGVWPCFVPLSLFRLPHLAFMEIINAMNTTDQFLTSLCSRRAFSAIKSFRRGSNDLTMKARDGTLVIADGGVELISHQIATESHEMDKITVNGHPTTYSYIKKKTTINTFWEEPVIGTKELIKHVSSLFGTRVSDRRERFGY</sequence>
<protein>
    <submittedName>
        <fullName evidence="3">F-box domain-containing protein</fullName>
    </submittedName>
</protein>
<evidence type="ECO:0000313" key="3">
    <source>
        <dbReference type="WBParaSite" id="Csp11.Scaffold629.g13990.t1"/>
    </source>
</evidence>
<accession>A0A1I7U1T4</accession>
<dbReference type="Pfam" id="PF00646">
    <property type="entry name" value="F-box"/>
    <property type="match status" value="2"/>
</dbReference>
<feature type="domain" description="F-box" evidence="1">
    <location>
        <begin position="2"/>
        <end position="48"/>
    </location>
</feature>
<dbReference type="InterPro" id="IPR012885">
    <property type="entry name" value="F-box_Sdz-33"/>
</dbReference>
<dbReference type="WBParaSite" id="Csp11.Scaffold629.g13990.t1">
    <property type="protein sequence ID" value="Csp11.Scaffold629.g13990.t1"/>
    <property type="gene ID" value="Csp11.Scaffold629.g13990"/>
</dbReference>
<dbReference type="PANTHER" id="PTHR21503">
    <property type="entry name" value="F-BOX-CONTAINING HYPOTHETICAL PROTEIN C.ELEGANS"/>
    <property type="match status" value="1"/>
</dbReference>
<dbReference type="InterPro" id="IPR001810">
    <property type="entry name" value="F-box_dom"/>
</dbReference>
<proteinExistence type="predicted"/>
<reference evidence="3" key="1">
    <citation type="submission" date="2016-11" db="UniProtKB">
        <authorList>
            <consortium name="WormBaseParasite"/>
        </authorList>
    </citation>
    <scope>IDENTIFICATION</scope>
</reference>
<name>A0A1I7U1T4_9PELO</name>
<evidence type="ECO:0000259" key="1">
    <source>
        <dbReference type="PROSITE" id="PS50181"/>
    </source>
</evidence>
<dbReference type="AlphaFoldDB" id="A0A1I7U1T4"/>
<organism evidence="2 3">
    <name type="scientific">Caenorhabditis tropicalis</name>
    <dbReference type="NCBI Taxonomy" id="1561998"/>
    <lineage>
        <taxon>Eukaryota</taxon>
        <taxon>Metazoa</taxon>
        <taxon>Ecdysozoa</taxon>
        <taxon>Nematoda</taxon>
        <taxon>Chromadorea</taxon>
        <taxon>Rhabditida</taxon>
        <taxon>Rhabditina</taxon>
        <taxon>Rhabditomorpha</taxon>
        <taxon>Rhabditoidea</taxon>
        <taxon>Rhabditidae</taxon>
        <taxon>Peloderinae</taxon>
        <taxon>Caenorhabditis</taxon>
    </lineage>
</organism>